<protein>
    <submittedName>
        <fullName evidence="1">Uncharacterized protein</fullName>
    </submittedName>
</protein>
<sequence length="112" mass="12664">MVEDVYDGWIDERDPGRIILNLLLFSEDDLVLCTEGESVKGIGRVGSNPKYRFDIGYEYAQTIYPVAEWKDWDVKLAGPPPKTKAMGPVGINHYKGDEHVVLDAWRILPLST</sequence>
<evidence type="ECO:0000313" key="1">
    <source>
        <dbReference type="EMBL" id="QTA79801.1"/>
    </source>
</evidence>
<dbReference type="Proteomes" id="UP000663720">
    <property type="component" value="Chromosome"/>
</dbReference>
<proteinExistence type="predicted"/>
<dbReference type="AlphaFoldDB" id="A0A975B6N7"/>
<accession>A0A975B6N7</accession>
<gene>
    <name evidence="1" type="ORF">dnl_20810</name>
</gene>
<reference evidence="1" key="1">
    <citation type="journal article" date="2021" name="Microb. Physiol.">
        <title>Proteogenomic Insights into the Physiology of Marine, Sulfate-Reducing, Filamentous Desulfonema limicola and Desulfonema magnum.</title>
        <authorList>
            <person name="Schnaars V."/>
            <person name="Wohlbrand L."/>
            <person name="Scheve S."/>
            <person name="Hinrichs C."/>
            <person name="Reinhardt R."/>
            <person name="Rabus R."/>
        </authorList>
    </citation>
    <scope>NUCLEOTIDE SEQUENCE</scope>
    <source>
        <strain evidence="1">5ac10</strain>
    </source>
</reference>
<dbReference type="EMBL" id="CP061799">
    <property type="protein sequence ID" value="QTA79801.1"/>
    <property type="molecule type" value="Genomic_DNA"/>
</dbReference>
<evidence type="ECO:0000313" key="2">
    <source>
        <dbReference type="Proteomes" id="UP000663720"/>
    </source>
</evidence>
<dbReference type="KEGG" id="dli:dnl_20810"/>
<organism evidence="1 2">
    <name type="scientific">Desulfonema limicola</name>
    <dbReference type="NCBI Taxonomy" id="45656"/>
    <lineage>
        <taxon>Bacteria</taxon>
        <taxon>Pseudomonadati</taxon>
        <taxon>Thermodesulfobacteriota</taxon>
        <taxon>Desulfobacteria</taxon>
        <taxon>Desulfobacterales</taxon>
        <taxon>Desulfococcaceae</taxon>
        <taxon>Desulfonema</taxon>
    </lineage>
</organism>
<name>A0A975B6N7_9BACT</name>
<keyword evidence="2" id="KW-1185">Reference proteome</keyword>